<dbReference type="InterPro" id="IPR000477">
    <property type="entry name" value="RT_dom"/>
</dbReference>
<evidence type="ECO:0000256" key="6">
    <source>
        <dbReference type="ARBA" id="ARBA00022759"/>
    </source>
</evidence>
<dbReference type="GO" id="GO:0004519">
    <property type="term" value="F:endonuclease activity"/>
    <property type="evidence" value="ECO:0007669"/>
    <property type="project" value="UniProtKB-KW"/>
</dbReference>
<dbReference type="FunFam" id="3.10.10.10:FF:000007">
    <property type="entry name" value="Retrovirus-related Pol polyprotein from transposon 17.6-like Protein"/>
    <property type="match status" value="1"/>
</dbReference>
<dbReference type="STRING" id="35525.A0A164MP09"/>
<evidence type="ECO:0000256" key="7">
    <source>
        <dbReference type="ARBA" id="ARBA00022801"/>
    </source>
</evidence>
<dbReference type="Gene3D" id="3.10.20.370">
    <property type="match status" value="1"/>
</dbReference>
<organism evidence="10 11">
    <name type="scientific">Daphnia magna</name>
    <dbReference type="NCBI Taxonomy" id="35525"/>
    <lineage>
        <taxon>Eukaryota</taxon>
        <taxon>Metazoa</taxon>
        <taxon>Ecdysozoa</taxon>
        <taxon>Arthropoda</taxon>
        <taxon>Crustacea</taxon>
        <taxon>Branchiopoda</taxon>
        <taxon>Diplostraca</taxon>
        <taxon>Cladocera</taxon>
        <taxon>Anomopoda</taxon>
        <taxon>Daphniidae</taxon>
        <taxon>Daphnia</taxon>
    </lineage>
</organism>
<dbReference type="CDD" id="cd01647">
    <property type="entry name" value="RT_LTR"/>
    <property type="match status" value="1"/>
</dbReference>
<dbReference type="Pfam" id="PF00078">
    <property type="entry name" value="RVT_1"/>
    <property type="match status" value="1"/>
</dbReference>
<accession>A0A164MP09</accession>
<dbReference type="InterPro" id="IPR021109">
    <property type="entry name" value="Peptidase_aspartic_dom_sf"/>
</dbReference>
<dbReference type="EMBL" id="LRGB01002992">
    <property type="protein sequence ID" value="KZS05228.1"/>
    <property type="molecule type" value="Genomic_DNA"/>
</dbReference>
<keyword evidence="5" id="KW-0540">Nuclease</keyword>
<dbReference type="EC" id="2.7.7.49" evidence="1"/>
<dbReference type="Pfam" id="PF17917">
    <property type="entry name" value="RT_RNaseH"/>
    <property type="match status" value="1"/>
</dbReference>
<dbReference type="PANTHER" id="PTHR37984">
    <property type="entry name" value="PROTEIN CBG26694"/>
    <property type="match status" value="1"/>
</dbReference>
<dbReference type="GO" id="GO:0006508">
    <property type="term" value="P:proteolysis"/>
    <property type="evidence" value="ECO:0007669"/>
    <property type="project" value="UniProtKB-KW"/>
</dbReference>
<keyword evidence="10" id="KW-0489">Methyltransferase</keyword>
<dbReference type="InterPro" id="IPR043502">
    <property type="entry name" value="DNA/RNA_pol_sf"/>
</dbReference>
<dbReference type="PROSITE" id="PS00141">
    <property type="entry name" value="ASP_PROTEASE"/>
    <property type="match status" value="1"/>
</dbReference>
<dbReference type="Gene3D" id="3.30.70.270">
    <property type="match status" value="2"/>
</dbReference>
<evidence type="ECO:0000256" key="4">
    <source>
        <dbReference type="ARBA" id="ARBA00022695"/>
    </source>
</evidence>
<keyword evidence="2" id="KW-0645">Protease</keyword>
<keyword evidence="3 10" id="KW-0808">Transferase</keyword>
<dbReference type="FunFam" id="3.30.70.270:FF:000020">
    <property type="entry name" value="Transposon Tf2-6 polyprotein-like Protein"/>
    <property type="match status" value="1"/>
</dbReference>
<name>A0A164MP09_9CRUS</name>
<keyword evidence="7" id="KW-0378">Hydrolase</keyword>
<sequence>MPRESKDNIIRMWKMLQLWSSWTHLSSLSIKNGKRFNRKLGARPMLTGYAYLPCRPPLPFVKVFIENVGEVVGLVDTGASVSAIRLSVVRNILNPNRVKSLLKLTGVDGKKVIVDSFCLLNVKWENQIVDLEKVAVVKSCPFALILGADWIVKSKTNLIVEDDKIVAKSKEPSKQKVKKVRFAGIDDEIVSELCEECPLMVKDELIEALEKDGTKRRNHTHGIEVKVIESAIIPAESLCFVKAQMSKNFFGNVVVRQNMCSHPGLEWIIPSCIVKVTTGRLKIPVLNMKKSVLNLRRKDLLALVEPDFDPSVVVVGQEDQPVNPACPLISDIEQPSWNALKDARIGEKLSTEERSAVLALLTRRLRCFPSADGNLGYTNIAEHVIDTENAHPISCVPYRVSAPERRIIMEKVTEMLRQGIIRPSFSPWASPVVLVKKKSGDYRFCIDYRRLNAVTKRDVYPLPRMDDVFDRLAGAKFFSSLDLMSGYWQVPVAEADRNKTAFITPDGLYEFLRLPFGLNNAPSTFQRLMDRVLARLKWQMCLVYLDDVLVFGKTFEEHQKRLECVLIALEKANLTLNVSKCIFATSRIFHLGHIIDENGIRPDPEKISALLNFRIKNVKSLRGFLGLASFYRRFVPDFAAIAHPLHVLLKKNSVWSWKENQELAKTELVNRLVSAPVLAHFDENIDVCLQTDASLVGLGAVLTQDSGEGPRPVAYISRRLTEAESKYHANELECLAIVWAVKKLRHYVYGRRFSICTDSSAVRWLWSKKEVTGKFARWILSLQEFDFEIRHVKGVDNCVADALSRNPDESCIGTSGSAIGHVVCVFDSRRPVGMSNAELAFQQQLDSQLRPIITSLNSKVPGKFSEQFKIHGKKKNN</sequence>
<dbReference type="GO" id="GO:0008168">
    <property type="term" value="F:methyltransferase activity"/>
    <property type="evidence" value="ECO:0007669"/>
    <property type="project" value="UniProtKB-KW"/>
</dbReference>
<dbReference type="Gene3D" id="3.10.10.10">
    <property type="entry name" value="HIV Type 1 Reverse Transcriptase, subunit A, domain 1"/>
    <property type="match status" value="1"/>
</dbReference>
<dbReference type="GO" id="GO:0004190">
    <property type="term" value="F:aspartic-type endopeptidase activity"/>
    <property type="evidence" value="ECO:0007669"/>
    <property type="project" value="InterPro"/>
</dbReference>
<dbReference type="InterPro" id="IPR001969">
    <property type="entry name" value="Aspartic_peptidase_AS"/>
</dbReference>
<gene>
    <name evidence="10" type="ORF">APZ42_031650</name>
</gene>
<evidence type="ECO:0000313" key="10">
    <source>
        <dbReference type="EMBL" id="KZS05228.1"/>
    </source>
</evidence>
<evidence type="ECO:0000313" key="11">
    <source>
        <dbReference type="Proteomes" id="UP000076858"/>
    </source>
</evidence>
<dbReference type="Proteomes" id="UP000076858">
    <property type="component" value="Unassembled WGS sequence"/>
</dbReference>
<dbReference type="CDD" id="cd00303">
    <property type="entry name" value="retropepsin_like"/>
    <property type="match status" value="1"/>
</dbReference>
<proteinExistence type="predicted"/>
<dbReference type="InterPro" id="IPR041373">
    <property type="entry name" value="RT_RNaseH"/>
</dbReference>
<keyword evidence="4" id="KW-0548">Nucleotidyltransferase</keyword>
<reference evidence="10 11" key="1">
    <citation type="submission" date="2016-03" db="EMBL/GenBank/DDBJ databases">
        <title>EvidentialGene: Evidence-directed Construction of Genes on Genomes.</title>
        <authorList>
            <person name="Gilbert D.G."/>
            <person name="Choi J.-H."/>
            <person name="Mockaitis K."/>
            <person name="Colbourne J."/>
            <person name="Pfrender M."/>
        </authorList>
    </citation>
    <scope>NUCLEOTIDE SEQUENCE [LARGE SCALE GENOMIC DNA]</scope>
    <source>
        <strain evidence="10 11">Xinb3</strain>
        <tissue evidence="10">Complete organism</tissue>
    </source>
</reference>
<protein>
    <recommendedName>
        <fullName evidence="1">RNA-directed DNA polymerase</fullName>
        <ecNumber evidence="1">2.7.7.49</ecNumber>
    </recommendedName>
</protein>
<dbReference type="SUPFAM" id="SSF56672">
    <property type="entry name" value="DNA/RNA polymerases"/>
    <property type="match status" value="1"/>
</dbReference>
<keyword evidence="8" id="KW-0695">RNA-directed DNA polymerase</keyword>
<comment type="caution">
    <text evidence="10">The sequence shown here is derived from an EMBL/GenBank/DDBJ whole genome shotgun (WGS) entry which is preliminary data.</text>
</comment>
<dbReference type="PROSITE" id="PS50878">
    <property type="entry name" value="RT_POL"/>
    <property type="match status" value="1"/>
</dbReference>
<evidence type="ECO:0000259" key="9">
    <source>
        <dbReference type="PROSITE" id="PS50878"/>
    </source>
</evidence>
<feature type="domain" description="Reverse transcriptase" evidence="9">
    <location>
        <begin position="416"/>
        <end position="595"/>
    </location>
</feature>
<keyword evidence="11" id="KW-1185">Reference proteome</keyword>
<evidence type="ECO:0000256" key="3">
    <source>
        <dbReference type="ARBA" id="ARBA00022679"/>
    </source>
</evidence>
<keyword evidence="6" id="KW-0255">Endonuclease</keyword>
<dbReference type="InterPro" id="IPR050951">
    <property type="entry name" value="Retrovirus_Pol_polyprotein"/>
</dbReference>
<dbReference type="InterPro" id="IPR043128">
    <property type="entry name" value="Rev_trsase/Diguanyl_cyclase"/>
</dbReference>
<dbReference type="FunFam" id="3.10.20.370:FF:000001">
    <property type="entry name" value="Retrovirus-related Pol polyprotein from transposon 17.6-like protein"/>
    <property type="match status" value="1"/>
</dbReference>
<dbReference type="OrthoDB" id="6382296at2759"/>
<evidence type="ECO:0000256" key="5">
    <source>
        <dbReference type="ARBA" id="ARBA00022722"/>
    </source>
</evidence>
<dbReference type="SUPFAM" id="SSF50630">
    <property type="entry name" value="Acid proteases"/>
    <property type="match status" value="1"/>
</dbReference>
<evidence type="ECO:0000256" key="2">
    <source>
        <dbReference type="ARBA" id="ARBA00022670"/>
    </source>
</evidence>
<evidence type="ECO:0000256" key="8">
    <source>
        <dbReference type="ARBA" id="ARBA00022918"/>
    </source>
</evidence>
<dbReference type="Gene3D" id="2.40.70.10">
    <property type="entry name" value="Acid Proteases"/>
    <property type="match status" value="1"/>
</dbReference>
<evidence type="ECO:0000256" key="1">
    <source>
        <dbReference type="ARBA" id="ARBA00012493"/>
    </source>
</evidence>
<dbReference type="AlphaFoldDB" id="A0A164MP09"/>
<dbReference type="CDD" id="cd09274">
    <property type="entry name" value="RNase_HI_RT_Ty3"/>
    <property type="match status" value="1"/>
</dbReference>
<dbReference type="GO" id="GO:0032259">
    <property type="term" value="P:methylation"/>
    <property type="evidence" value="ECO:0007669"/>
    <property type="project" value="UniProtKB-KW"/>
</dbReference>
<dbReference type="PANTHER" id="PTHR37984:SF5">
    <property type="entry name" value="PROTEIN NYNRIN-LIKE"/>
    <property type="match status" value="1"/>
</dbReference>
<dbReference type="GO" id="GO:0003964">
    <property type="term" value="F:RNA-directed DNA polymerase activity"/>
    <property type="evidence" value="ECO:0007669"/>
    <property type="project" value="UniProtKB-KW"/>
</dbReference>